<evidence type="ECO:0000256" key="1">
    <source>
        <dbReference type="SAM" id="MobiDB-lite"/>
    </source>
</evidence>
<reference evidence="2 3" key="1">
    <citation type="journal article" date="2021" name="bioRxiv">
        <title>Unraveling nitrogen, sulfur and carbon metabolic pathways and microbial community transcriptional responses to substrate deprivation and toxicity stresses in a bioreactor mimicking anoxic brackish coastal sediment conditions.</title>
        <authorList>
            <person name="Martins P.D."/>
            <person name="Echeveste M.J."/>
            <person name="Arshad A."/>
            <person name="Kurth J."/>
            <person name="Ouboter H."/>
            <person name="Jetten M.S.M."/>
            <person name="Welte C.U."/>
        </authorList>
    </citation>
    <scope>NUCLEOTIDE SEQUENCE [LARGE SCALE GENOMIC DNA]</scope>
    <source>
        <strain evidence="2">MAG_38</strain>
    </source>
</reference>
<feature type="region of interest" description="Disordered" evidence="1">
    <location>
        <begin position="1"/>
        <end position="24"/>
    </location>
</feature>
<organism evidence="2 3">
    <name type="scientific">Candidatus Methylomirabilis tolerans</name>
    <dbReference type="NCBI Taxonomy" id="3123416"/>
    <lineage>
        <taxon>Bacteria</taxon>
        <taxon>Candidatus Methylomirabilota</taxon>
        <taxon>Candidatus Methylomirabilia</taxon>
        <taxon>Candidatus Methylomirabilales</taxon>
        <taxon>Candidatus Methylomirabilaceae</taxon>
        <taxon>Candidatus Methylomirabilis</taxon>
    </lineage>
</organism>
<comment type="caution">
    <text evidence="2">The sequence shown here is derived from an EMBL/GenBank/DDBJ whole genome shotgun (WGS) entry which is preliminary data.</text>
</comment>
<gene>
    <name evidence="2" type="ORF">K8G79_11910</name>
</gene>
<feature type="compositionally biased region" description="Basic and acidic residues" evidence="1">
    <location>
        <begin position="15"/>
        <end position="24"/>
    </location>
</feature>
<dbReference type="EMBL" id="JAIOIU010000154">
    <property type="protein sequence ID" value="MBZ0160820.1"/>
    <property type="molecule type" value="Genomic_DNA"/>
</dbReference>
<sequence>MRICTQTDSPTLISEEPKKEASAKEFLEDHKGIRILRFADVTAEVIDAPDVARVIEGEEAMKEDKKGKNL</sequence>
<evidence type="ECO:0000313" key="3">
    <source>
        <dbReference type="Proteomes" id="UP001197609"/>
    </source>
</evidence>
<dbReference type="AlphaFoldDB" id="A0AAJ1AJF2"/>
<feature type="compositionally biased region" description="Polar residues" evidence="1">
    <location>
        <begin position="1"/>
        <end position="12"/>
    </location>
</feature>
<accession>A0AAJ1AJF2</accession>
<protein>
    <submittedName>
        <fullName evidence="2">Nitrous oxide reductase accessory protein NosL</fullName>
    </submittedName>
</protein>
<name>A0AAJ1AJF2_9BACT</name>
<evidence type="ECO:0000313" key="2">
    <source>
        <dbReference type="EMBL" id="MBZ0160820.1"/>
    </source>
</evidence>
<proteinExistence type="predicted"/>
<dbReference type="Proteomes" id="UP001197609">
    <property type="component" value="Unassembled WGS sequence"/>
</dbReference>